<evidence type="ECO:0000256" key="1">
    <source>
        <dbReference type="SAM" id="MobiDB-lite"/>
    </source>
</evidence>
<evidence type="ECO:0000313" key="3">
    <source>
        <dbReference type="EMBL" id="CAH1395714.1"/>
    </source>
</evidence>
<feature type="compositionally biased region" description="Basic and acidic residues" evidence="1">
    <location>
        <begin position="372"/>
        <end position="381"/>
    </location>
</feature>
<dbReference type="OrthoDB" id="6354267at2759"/>
<feature type="region of interest" description="Disordered" evidence="1">
    <location>
        <begin position="359"/>
        <end position="381"/>
    </location>
</feature>
<dbReference type="PANTHER" id="PTHR28541:SF1">
    <property type="entry name" value="DDB1- AND CUL4-ASSOCIATED FACTOR 15"/>
    <property type="match status" value="1"/>
</dbReference>
<sequence>MNHSKYRKQHLLQKLYNREVYGHFVRGVPLNYEPAKQLFNAIPRRLIFKLADTIPNLDNHILMGVTRCGQLLLTYTYSCDTSSDYSPNMVYRYRLHFWEFIPGRPAGKIAEVQLFDSCTVTEILTIGICQWANNNDRLLVYGFCHGPDNTDGWGTECEYKSTTYITVTTVPTLNGCLDCISVAASFDEEEMAANWDSCVGLTCLKHGLTLHTHFSVPHVNTFDPHTCMASDSEILVNTGAFLHVISLRLDQDTPEVSKHPEENIISLPIVNRMSYSFLRSEGYSIFLSENWSSRMTNLLIEKIKKGYKYEMADLPLCLKLALERHLQINSPACNLLREVKTDLVYSELTRPKQKWFTSDKANRISSRKRQSKRQDEPDKVYDFKESEENQCEPKFKLFRRRCLADKMYEFRGDEEHNVENIRPQDTRDKEKRKFGMKLGDISKTEIAEQLKSPERTKPIDNIVGAIIADWDSDTENVVGGFLTNVEARCQALRPHNSPATQVFSSVKPQPFILSDEMREEINSGFGHQRVTGCSVKFTRRFIEIDQEITSTITDIEDDELGSGFHCALPLSVHGSAYAQLEMISNQKAEKLVQQGVKCAVVDQSSLDIEQFCFKAAEAICKMEGYKFWFCSDYDTDIIWMCPYTSDVVGVLFIRMNAEECNRNSSNDEKERLDVREFYEASCLYVWSPHSGEVHLEGYRWGSWGPAAMAASQLRRAFQPPSSVRAVIHRVEEGIPGISIQRRFRLRKTLPYLHRSDLTLGCGT</sequence>
<dbReference type="CDD" id="cd20917">
    <property type="entry name" value="DCAF15-NTD"/>
    <property type="match status" value="1"/>
</dbReference>
<dbReference type="InterPro" id="IPR032734">
    <property type="entry name" value="DCAF15_WD40"/>
</dbReference>
<dbReference type="PANTHER" id="PTHR28541">
    <property type="entry name" value="DDB1- AND CUL4-ASSOCIATED FACTOR 15"/>
    <property type="match status" value="1"/>
</dbReference>
<accession>A0A9P0H5D2</accession>
<dbReference type="InterPro" id="IPR038914">
    <property type="entry name" value="DCAF15"/>
</dbReference>
<dbReference type="AlphaFoldDB" id="A0A9P0H5D2"/>
<dbReference type="EMBL" id="OV725079">
    <property type="protein sequence ID" value="CAH1395714.1"/>
    <property type="molecule type" value="Genomic_DNA"/>
</dbReference>
<dbReference type="CDD" id="cd20913">
    <property type="entry name" value="DCAF15-CTD"/>
    <property type="match status" value="1"/>
</dbReference>
<protein>
    <recommendedName>
        <fullName evidence="2">DDB1- and CUL4-associated factor 15 WD40 repeat-containing domain-containing protein</fullName>
    </recommendedName>
</protein>
<dbReference type="GO" id="GO:0016567">
    <property type="term" value="P:protein ubiquitination"/>
    <property type="evidence" value="ECO:0007669"/>
    <property type="project" value="InterPro"/>
</dbReference>
<dbReference type="Proteomes" id="UP001152798">
    <property type="component" value="Chromosome 3"/>
</dbReference>
<feature type="domain" description="DDB1- and CUL4-associated factor 15 WD40 repeat-containing" evidence="2">
    <location>
        <begin position="35"/>
        <end position="249"/>
    </location>
</feature>
<dbReference type="Pfam" id="PF14939">
    <property type="entry name" value="DCAF15_WD40"/>
    <property type="match status" value="1"/>
</dbReference>
<name>A0A9P0H5D2_NEZVI</name>
<proteinExistence type="predicted"/>
<reference evidence="3" key="1">
    <citation type="submission" date="2022-01" db="EMBL/GenBank/DDBJ databases">
        <authorList>
            <person name="King R."/>
        </authorList>
    </citation>
    <scope>NUCLEOTIDE SEQUENCE</scope>
</reference>
<gene>
    <name evidence="3" type="ORF">NEZAVI_LOCUS5939</name>
</gene>
<evidence type="ECO:0000259" key="2">
    <source>
        <dbReference type="Pfam" id="PF14939"/>
    </source>
</evidence>
<keyword evidence="4" id="KW-1185">Reference proteome</keyword>
<organism evidence="3 4">
    <name type="scientific">Nezara viridula</name>
    <name type="common">Southern green stink bug</name>
    <name type="synonym">Cimex viridulus</name>
    <dbReference type="NCBI Taxonomy" id="85310"/>
    <lineage>
        <taxon>Eukaryota</taxon>
        <taxon>Metazoa</taxon>
        <taxon>Ecdysozoa</taxon>
        <taxon>Arthropoda</taxon>
        <taxon>Hexapoda</taxon>
        <taxon>Insecta</taxon>
        <taxon>Pterygota</taxon>
        <taxon>Neoptera</taxon>
        <taxon>Paraneoptera</taxon>
        <taxon>Hemiptera</taxon>
        <taxon>Heteroptera</taxon>
        <taxon>Panheteroptera</taxon>
        <taxon>Pentatomomorpha</taxon>
        <taxon>Pentatomoidea</taxon>
        <taxon>Pentatomidae</taxon>
        <taxon>Pentatominae</taxon>
        <taxon>Nezara</taxon>
    </lineage>
</organism>
<evidence type="ECO:0000313" key="4">
    <source>
        <dbReference type="Proteomes" id="UP001152798"/>
    </source>
</evidence>
<dbReference type="GO" id="GO:0080008">
    <property type="term" value="C:Cul4-RING E3 ubiquitin ligase complex"/>
    <property type="evidence" value="ECO:0007669"/>
    <property type="project" value="TreeGrafter"/>
</dbReference>
<dbReference type="InterPro" id="IPR047319">
    <property type="entry name" value="DCAF15_C"/>
</dbReference>